<evidence type="ECO:0000313" key="2">
    <source>
        <dbReference type="Proteomes" id="UP000189935"/>
    </source>
</evidence>
<organism evidence="1 2">
    <name type="scientific">Bradyrhizobium lablabi</name>
    <dbReference type="NCBI Taxonomy" id="722472"/>
    <lineage>
        <taxon>Bacteria</taxon>
        <taxon>Pseudomonadati</taxon>
        <taxon>Pseudomonadota</taxon>
        <taxon>Alphaproteobacteria</taxon>
        <taxon>Hyphomicrobiales</taxon>
        <taxon>Nitrobacteraceae</taxon>
        <taxon>Bradyrhizobium</taxon>
    </lineage>
</organism>
<dbReference type="Gene3D" id="3.30.70.100">
    <property type="match status" value="1"/>
</dbReference>
<dbReference type="Proteomes" id="UP000189935">
    <property type="component" value="Chromosome I"/>
</dbReference>
<dbReference type="EMBL" id="LT670844">
    <property type="protein sequence ID" value="SHL78203.1"/>
    <property type="molecule type" value="Genomic_DNA"/>
</dbReference>
<sequence length="105" mass="12107">MPAAFFVVRATVSDSTRRRAFDAWYQNEHLPDAAKSFGVKKAWRFWSLSDPAIHQATYQFADETSLDRAMNGEDLKRLVADFNRDWPDVTRTREMFVLAEEFGAG</sequence>
<dbReference type="RefSeq" id="WP_079543912.1">
    <property type="nucleotide sequence ID" value="NZ_LT670844.1"/>
</dbReference>
<gene>
    <name evidence="1" type="ORF">SAMN05444159_6805</name>
</gene>
<accession>A0A1M7DFP6</accession>
<dbReference type="OrthoDB" id="7272296at2"/>
<proteinExistence type="predicted"/>
<dbReference type="SUPFAM" id="SSF54909">
    <property type="entry name" value="Dimeric alpha+beta barrel"/>
    <property type="match status" value="1"/>
</dbReference>
<dbReference type="InterPro" id="IPR011008">
    <property type="entry name" value="Dimeric_a/b-barrel"/>
</dbReference>
<evidence type="ECO:0000313" key="1">
    <source>
        <dbReference type="EMBL" id="SHL78203.1"/>
    </source>
</evidence>
<reference evidence="1 2" key="1">
    <citation type="submission" date="2016-11" db="EMBL/GenBank/DDBJ databases">
        <authorList>
            <person name="Jaros S."/>
            <person name="Januszkiewicz K."/>
            <person name="Wedrychowicz H."/>
        </authorList>
    </citation>
    <scope>NUCLEOTIDE SEQUENCE [LARGE SCALE GENOMIC DNA]</scope>
    <source>
        <strain evidence="1 2">GAS499</strain>
    </source>
</reference>
<protein>
    <recommendedName>
        <fullName evidence="3">EthD domain-containing protein</fullName>
    </recommendedName>
</protein>
<name>A0A1M7DFP6_9BRAD</name>
<dbReference type="AlphaFoldDB" id="A0A1M7DFP6"/>
<evidence type="ECO:0008006" key="3">
    <source>
        <dbReference type="Google" id="ProtNLM"/>
    </source>
</evidence>